<feature type="domain" description="Luciferase-like" evidence="1">
    <location>
        <begin position="19"/>
        <end position="242"/>
    </location>
</feature>
<evidence type="ECO:0000313" key="2">
    <source>
        <dbReference type="EMBL" id="OBH54103.1"/>
    </source>
</evidence>
<reference evidence="2 3" key="1">
    <citation type="submission" date="2016-06" db="EMBL/GenBank/DDBJ databases">
        <authorList>
            <person name="Kjaerup R.B."/>
            <person name="Dalgaard T.S."/>
            <person name="Juul-Madsen H.R."/>
        </authorList>
    </citation>
    <scope>NUCLEOTIDE SEQUENCE [LARGE SCALE GENOMIC DNA]</scope>
    <source>
        <strain evidence="2 3">E2464</strain>
    </source>
</reference>
<evidence type="ECO:0000259" key="1">
    <source>
        <dbReference type="Pfam" id="PF00296"/>
    </source>
</evidence>
<comment type="caution">
    <text evidence="2">The sequence shown here is derived from an EMBL/GenBank/DDBJ whole genome shotgun (WGS) entry which is preliminary data.</text>
</comment>
<dbReference type="AlphaFoldDB" id="A0A1A2RQ36"/>
<dbReference type="PANTHER" id="PTHR30137">
    <property type="entry name" value="LUCIFERASE-LIKE MONOOXYGENASE"/>
    <property type="match status" value="1"/>
</dbReference>
<dbReference type="EMBL" id="LZJS01000155">
    <property type="protein sequence ID" value="OBH54103.1"/>
    <property type="molecule type" value="Genomic_DNA"/>
</dbReference>
<dbReference type="GO" id="GO:0016705">
    <property type="term" value="F:oxidoreductase activity, acting on paired donors, with incorporation or reduction of molecular oxygen"/>
    <property type="evidence" value="ECO:0007669"/>
    <property type="project" value="InterPro"/>
</dbReference>
<protein>
    <submittedName>
        <fullName evidence="2">Luciferase</fullName>
    </submittedName>
</protein>
<dbReference type="Pfam" id="PF00296">
    <property type="entry name" value="Bac_luciferase"/>
    <property type="match status" value="1"/>
</dbReference>
<dbReference type="Proteomes" id="UP000093861">
    <property type="component" value="Unassembled WGS sequence"/>
</dbReference>
<accession>A0A1A2RQ36</accession>
<dbReference type="PANTHER" id="PTHR30137:SF6">
    <property type="entry name" value="LUCIFERASE-LIKE MONOOXYGENASE"/>
    <property type="match status" value="1"/>
</dbReference>
<dbReference type="InterPro" id="IPR011251">
    <property type="entry name" value="Luciferase-like_dom"/>
</dbReference>
<proteinExistence type="predicted"/>
<dbReference type="GO" id="GO:0005829">
    <property type="term" value="C:cytosol"/>
    <property type="evidence" value="ECO:0007669"/>
    <property type="project" value="TreeGrafter"/>
</dbReference>
<dbReference type="InterPro" id="IPR036661">
    <property type="entry name" value="Luciferase-like_sf"/>
</dbReference>
<gene>
    <name evidence="2" type="ORF">A5685_12715</name>
</gene>
<organism evidence="2 3">
    <name type="scientific">Mycobacterium colombiense</name>
    <dbReference type="NCBI Taxonomy" id="339268"/>
    <lineage>
        <taxon>Bacteria</taxon>
        <taxon>Bacillati</taxon>
        <taxon>Actinomycetota</taxon>
        <taxon>Actinomycetes</taxon>
        <taxon>Mycobacteriales</taxon>
        <taxon>Mycobacteriaceae</taxon>
        <taxon>Mycobacterium</taxon>
        <taxon>Mycobacterium avium complex (MAC)</taxon>
    </lineage>
</organism>
<dbReference type="InterPro" id="IPR050766">
    <property type="entry name" value="Bact_Lucif_Oxidored"/>
</dbReference>
<evidence type="ECO:0000313" key="3">
    <source>
        <dbReference type="Proteomes" id="UP000093861"/>
    </source>
</evidence>
<dbReference type="Gene3D" id="3.20.20.30">
    <property type="entry name" value="Luciferase-like domain"/>
    <property type="match status" value="1"/>
</dbReference>
<name>A0A1A2RQ36_9MYCO</name>
<dbReference type="SUPFAM" id="SSF51679">
    <property type="entry name" value="Bacterial luciferase-like"/>
    <property type="match status" value="1"/>
</dbReference>
<sequence length="323" mass="34581">MFTLRFDMRAPRGGAPATDLYAAAIDMCEWAETRGAVLAVLSEHHGADDGHLPVPLTLASAIAARTRTLAMLLAAVPIPLWDPVRLAEEISVLDLISRGRVSYAFGLGHRREEYEHFGLDMSTRGGAADEMLDVLGPLVRGDPVEYRGRTVRVTPPCGSPNGPMVLIAGGSKAAARRAGRHGLGFISQTASPGLKEYYEEQCRAHGHEPGIIQFPQPGAPTAVFVADDVDKAWDELGPHLLHDAKTAASYRPHDESVASITRAGSVAELRVDGGPYRIFTPDEAVDYVRGGQLLPLHPLCGGVAPEVAWPYLVRAAAAFADDQ</sequence>